<dbReference type="PROSITE" id="PS50088">
    <property type="entry name" value="ANK_REPEAT"/>
    <property type="match status" value="2"/>
</dbReference>
<dbReference type="PANTHER" id="PTHR24166">
    <property type="entry name" value="ROLLING PEBBLES, ISOFORM B"/>
    <property type="match status" value="1"/>
</dbReference>
<dbReference type="InterPro" id="IPR002110">
    <property type="entry name" value="Ankyrin_rpt"/>
</dbReference>
<dbReference type="FunFam" id="1.25.40.20:FF:000229">
    <property type="entry name" value="protein TANC1 isoform X3"/>
    <property type="match status" value="1"/>
</dbReference>
<sequence>MLLWLKYKSANLFLNCYFVFQIAKLLVEHGSDVNLSDKQGRTPLMVASCEGHLSTVEFLLSEGATISSLDKEGLTALSWACLKGHRQVVQYLVEKGATTDQTDKNGRTPLDLAAFYGDVQYLVEKGAMIEHVDHSGMRPLDRAIGCRNTSVVVMLLRKGAKLGHHFTVTFILSYIGFRPGVT</sequence>
<dbReference type="InterPro" id="IPR050889">
    <property type="entry name" value="Dendritic_Spine_Reg/Scaffold"/>
</dbReference>
<keyword evidence="1" id="KW-0677">Repeat</keyword>
<feature type="repeat" description="ANK" evidence="3">
    <location>
        <begin position="39"/>
        <end position="71"/>
    </location>
</feature>
<dbReference type="GO" id="GO:0098978">
    <property type="term" value="C:glutamatergic synapse"/>
    <property type="evidence" value="ECO:0007669"/>
    <property type="project" value="TreeGrafter"/>
</dbReference>
<evidence type="ECO:0000256" key="2">
    <source>
        <dbReference type="ARBA" id="ARBA00023043"/>
    </source>
</evidence>
<evidence type="ECO:0000256" key="3">
    <source>
        <dbReference type="PROSITE-ProRule" id="PRU00023"/>
    </source>
</evidence>
<dbReference type="AlphaFoldDB" id="A0A8B9N0X0"/>
<name>A0A8B9N0X0_9AVES</name>
<reference evidence="4" key="2">
    <citation type="submission" date="2025-09" db="UniProtKB">
        <authorList>
            <consortium name="Ensembl"/>
        </authorList>
    </citation>
    <scope>IDENTIFICATION</scope>
</reference>
<protein>
    <submittedName>
        <fullName evidence="4">Uncharacterized protein</fullName>
    </submittedName>
</protein>
<evidence type="ECO:0000256" key="1">
    <source>
        <dbReference type="ARBA" id="ARBA00022737"/>
    </source>
</evidence>
<feature type="repeat" description="ANK" evidence="3">
    <location>
        <begin position="72"/>
        <end position="104"/>
    </location>
</feature>
<evidence type="ECO:0000313" key="4">
    <source>
        <dbReference type="Ensembl" id="ENSANIP00000016140.1"/>
    </source>
</evidence>
<dbReference type="SMART" id="SM00248">
    <property type="entry name" value="ANK"/>
    <property type="match status" value="5"/>
</dbReference>
<dbReference type="GO" id="GO:0099175">
    <property type="term" value="P:regulation of postsynapse organization"/>
    <property type="evidence" value="ECO:0007669"/>
    <property type="project" value="TreeGrafter"/>
</dbReference>
<keyword evidence="5" id="KW-1185">Reference proteome</keyword>
<dbReference type="PANTHER" id="PTHR24166:SF23">
    <property type="entry name" value="PROTEIN TANC1"/>
    <property type="match status" value="1"/>
</dbReference>
<dbReference type="PROSITE" id="PS50297">
    <property type="entry name" value="ANK_REP_REGION"/>
    <property type="match status" value="2"/>
</dbReference>
<dbReference type="Gene3D" id="1.25.40.20">
    <property type="entry name" value="Ankyrin repeat-containing domain"/>
    <property type="match status" value="1"/>
</dbReference>
<dbReference type="Pfam" id="PF12796">
    <property type="entry name" value="Ank_2"/>
    <property type="match status" value="1"/>
</dbReference>
<keyword evidence="2 3" id="KW-0040">ANK repeat</keyword>
<dbReference type="Pfam" id="PF13637">
    <property type="entry name" value="Ank_4"/>
    <property type="match status" value="1"/>
</dbReference>
<proteinExistence type="predicted"/>
<accession>A0A8B9N0X0</accession>
<dbReference type="SUPFAM" id="SSF48403">
    <property type="entry name" value="Ankyrin repeat"/>
    <property type="match status" value="1"/>
</dbReference>
<dbReference type="Proteomes" id="UP000694541">
    <property type="component" value="Unplaced"/>
</dbReference>
<dbReference type="Ensembl" id="ENSANIT00000016695.1">
    <property type="protein sequence ID" value="ENSANIP00000016140.1"/>
    <property type="gene ID" value="ENSANIG00000010970.1"/>
</dbReference>
<dbReference type="InterPro" id="IPR036770">
    <property type="entry name" value="Ankyrin_rpt-contain_sf"/>
</dbReference>
<evidence type="ECO:0000313" key="5">
    <source>
        <dbReference type="Proteomes" id="UP000694541"/>
    </source>
</evidence>
<reference evidence="4" key="1">
    <citation type="submission" date="2025-08" db="UniProtKB">
        <authorList>
            <consortium name="Ensembl"/>
        </authorList>
    </citation>
    <scope>IDENTIFICATION</scope>
</reference>
<organism evidence="4 5">
    <name type="scientific">Accipiter nisus</name>
    <name type="common">Eurasian sparrowhawk</name>
    <dbReference type="NCBI Taxonomy" id="211598"/>
    <lineage>
        <taxon>Eukaryota</taxon>
        <taxon>Metazoa</taxon>
        <taxon>Chordata</taxon>
        <taxon>Craniata</taxon>
        <taxon>Vertebrata</taxon>
        <taxon>Euteleostomi</taxon>
        <taxon>Archelosauria</taxon>
        <taxon>Archosauria</taxon>
        <taxon>Dinosauria</taxon>
        <taxon>Saurischia</taxon>
        <taxon>Theropoda</taxon>
        <taxon>Coelurosauria</taxon>
        <taxon>Aves</taxon>
        <taxon>Neognathae</taxon>
        <taxon>Neoaves</taxon>
        <taxon>Telluraves</taxon>
        <taxon>Accipitrimorphae</taxon>
        <taxon>Accipitriformes</taxon>
        <taxon>Accipitridae</taxon>
        <taxon>Accipitrinae</taxon>
        <taxon>Accipiter</taxon>
    </lineage>
</organism>